<keyword evidence="4" id="KW-1185">Reference proteome</keyword>
<accession>A0A2V0PJI8</accession>
<dbReference type="InterPro" id="IPR018793">
    <property type="entry name" value="Cyt_c_oxidase_assmbl_Pet191"/>
</dbReference>
<dbReference type="PANTHER" id="PTHR28627:SF1">
    <property type="entry name" value="CYTOCHROME C OXIDASE ASSEMBLY FACTOR 5"/>
    <property type="match status" value="1"/>
</dbReference>
<protein>
    <recommendedName>
        <fullName evidence="5">Cytochrome c oxidase assembly factor 5</fullName>
    </recommendedName>
</protein>
<sequence length="67" mass="7417">MSTSCAGLVRSYVACLRETPCMKEEGRDVNACAATRPEPCEALRYALFACRRGQLDARTRIQGNKGY</sequence>
<dbReference type="GO" id="GO:0033617">
    <property type="term" value="P:mitochondrial respiratory chain complex IV assembly"/>
    <property type="evidence" value="ECO:0007669"/>
    <property type="project" value="TreeGrafter"/>
</dbReference>
<comment type="similarity">
    <text evidence="1">Belongs to the PET191 family.</text>
</comment>
<reference evidence="3 4" key="1">
    <citation type="journal article" date="2018" name="Sci. Rep.">
        <title>Raphidocelis subcapitata (=Pseudokirchneriella subcapitata) provides an insight into genome evolution and environmental adaptations in the Sphaeropleales.</title>
        <authorList>
            <person name="Suzuki S."/>
            <person name="Yamaguchi H."/>
            <person name="Nakajima N."/>
            <person name="Kawachi M."/>
        </authorList>
    </citation>
    <scope>NUCLEOTIDE SEQUENCE [LARGE SCALE GENOMIC DNA]</scope>
    <source>
        <strain evidence="3 4">NIES-35</strain>
    </source>
</reference>
<dbReference type="PANTHER" id="PTHR28627">
    <property type="entry name" value="CYTOCHROME C OXIDASE ASSEMBLY FACTOR 5"/>
    <property type="match status" value="1"/>
</dbReference>
<evidence type="ECO:0000313" key="3">
    <source>
        <dbReference type="EMBL" id="GBF98070.1"/>
    </source>
</evidence>
<dbReference type="OrthoDB" id="282149at2759"/>
<dbReference type="AlphaFoldDB" id="A0A2V0PJI8"/>
<evidence type="ECO:0008006" key="5">
    <source>
        <dbReference type="Google" id="ProtNLM"/>
    </source>
</evidence>
<comment type="caution">
    <text evidence="3">The sequence shown here is derived from an EMBL/GenBank/DDBJ whole genome shotgun (WGS) entry which is preliminary data.</text>
</comment>
<gene>
    <name evidence="3" type="ORF">Rsub_10298</name>
</gene>
<dbReference type="STRING" id="307507.A0A2V0PJI8"/>
<evidence type="ECO:0000256" key="2">
    <source>
        <dbReference type="ARBA" id="ARBA00023157"/>
    </source>
</evidence>
<dbReference type="Proteomes" id="UP000247498">
    <property type="component" value="Unassembled WGS sequence"/>
</dbReference>
<keyword evidence="2" id="KW-1015">Disulfide bond</keyword>
<dbReference type="Pfam" id="PF10203">
    <property type="entry name" value="Pet191_N"/>
    <property type="match status" value="1"/>
</dbReference>
<name>A0A2V0PJI8_9CHLO</name>
<dbReference type="FunCoup" id="A0A2V0PJI8">
    <property type="interactions" value="704"/>
</dbReference>
<proteinExistence type="inferred from homology"/>
<evidence type="ECO:0000313" key="4">
    <source>
        <dbReference type="Proteomes" id="UP000247498"/>
    </source>
</evidence>
<evidence type="ECO:0000256" key="1">
    <source>
        <dbReference type="ARBA" id="ARBA00007785"/>
    </source>
</evidence>
<dbReference type="EMBL" id="BDRX01000115">
    <property type="protein sequence ID" value="GBF98070.1"/>
    <property type="molecule type" value="Genomic_DNA"/>
</dbReference>
<dbReference type="GO" id="GO:0005739">
    <property type="term" value="C:mitochondrion"/>
    <property type="evidence" value="ECO:0007669"/>
    <property type="project" value="TreeGrafter"/>
</dbReference>
<organism evidence="3 4">
    <name type="scientific">Raphidocelis subcapitata</name>
    <dbReference type="NCBI Taxonomy" id="307507"/>
    <lineage>
        <taxon>Eukaryota</taxon>
        <taxon>Viridiplantae</taxon>
        <taxon>Chlorophyta</taxon>
        <taxon>core chlorophytes</taxon>
        <taxon>Chlorophyceae</taxon>
        <taxon>CS clade</taxon>
        <taxon>Sphaeropleales</taxon>
        <taxon>Selenastraceae</taxon>
        <taxon>Raphidocelis</taxon>
    </lineage>
</organism>
<dbReference type="InParanoid" id="A0A2V0PJI8"/>